<dbReference type="InterPro" id="IPR043502">
    <property type="entry name" value="DNA/RNA_pol_sf"/>
</dbReference>
<dbReference type="Proteomes" id="UP001151760">
    <property type="component" value="Unassembled WGS sequence"/>
</dbReference>
<keyword evidence="4" id="KW-0255">Endonuclease</keyword>
<dbReference type="Pfam" id="PF17919">
    <property type="entry name" value="RT_RNaseH_2"/>
    <property type="match status" value="1"/>
</dbReference>
<dbReference type="InterPro" id="IPR036397">
    <property type="entry name" value="RNaseH_sf"/>
</dbReference>
<feature type="region of interest" description="Disordered" evidence="6">
    <location>
        <begin position="475"/>
        <end position="495"/>
    </location>
</feature>
<dbReference type="InterPro" id="IPR021109">
    <property type="entry name" value="Peptidase_aspartic_dom_sf"/>
</dbReference>
<keyword evidence="1" id="KW-0808">Transferase</keyword>
<accession>A0ABQ5A7Y7</accession>
<gene>
    <name evidence="10" type="ORF">Tco_0804240</name>
</gene>
<name>A0ABQ5A7Y7_9ASTR</name>
<reference evidence="10" key="2">
    <citation type="submission" date="2022-01" db="EMBL/GenBank/DDBJ databases">
        <authorList>
            <person name="Yamashiro T."/>
            <person name="Shiraishi A."/>
            <person name="Satake H."/>
            <person name="Nakayama K."/>
        </authorList>
    </citation>
    <scope>NUCLEOTIDE SEQUENCE</scope>
</reference>
<dbReference type="SUPFAM" id="SSF56672">
    <property type="entry name" value="DNA/RNA polymerases"/>
    <property type="match status" value="1"/>
</dbReference>
<reference evidence="10" key="1">
    <citation type="journal article" date="2022" name="Int. J. Mol. Sci.">
        <title>Draft Genome of Tanacetum Coccineum: Genomic Comparison of Closely Related Tanacetum-Family Plants.</title>
        <authorList>
            <person name="Yamashiro T."/>
            <person name="Shiraishi A."/>
            <person name="Nakayama K."/>
            <person name="Satake H."/>
        </authorList>
    </citation>
    <scope>NUCLEOTIDE SEQUENCE</scope>
</reference>
<keyword evidence="3" id="KW-0540">Nuclease</keyword>
<evidence type="ECO:0000259" key="8">
    <source>
        <dbReference type="Pfam" id="PF03732"/>
    </source>
</evidence>
<dbReference type="Pfam" id="PF00078">
    <property type="entry name" value="RVT_1"/>
    <property type="match status" value="1"/>
</dbReference>
<dbReference type="GO" id="GO:0003964">
    <property type="term" value="F:RNA-directed DNA polymerase activity"/>
    <property type="evidence" value="ECO:0007669"/>
    <property type="project" value="UniProtKB-KW"/>
</dbReference>
<protein>
    <submittedName>
        <fullName evidence="10">Reverse transcriptase domain-containing protein</fullName>
    </submittedName>
</protein>
<evidence type="ECO:0000256" key="3">
    <source>
        <dbReference type="ARBA" id="ARBA00022722"/>
    </source>
</evidence>
<evidence type="ECO:0000256" key="4">
    <source>
        <dbReference type="ARBA" id="ARBA00022759"/>
    </source>
</evidence>
<dbReference type="CDD" id="cd00303">
    <property type="entry name" value="retropepsin_like"/>
    <property type="match status" value="1"/>
</dbReference>
<dbReference type="InterPro" id="IPR041577">
    <property type="entry name" value="RT_RNaseH_2"/>
</dbReference>
<dbReference type="Gene3D" id="3.30.70.270">
    <property type="match status" value="2"/>
</dbReference>
<dbReference type="PANTHER" id="PTHR37984:SF5">
    <property type="entry name" value="PROTEIN NYNRIN-LIKE"/>
    <property type="match status" value="1"/>
</dbReference>
<dbReference type="CDD" id="cd01647">
    <property type="entry name" value="RT_LTR"/>
    <property type="match status" value="1"/>
</dbReference>
<evidence type="ECO:0000256" key="5">
    <source>
        <dbReference type="ARBA" id="ARBA00023268"/>
    </source>
</evidence>
<feature type="compositionally biased region" description="Polar residues" evidence="6">
    <location>
        <begin position="475"/>
        <end position="490"/>
    </location>
</feature>
<evidence type="ECO:0000259" key="9">
    <source>
        <dbReference type="Pfam" id="PF17919"/>
    </source>
</evidence>
<dbReference type="EMBL" id="BQNB010011949">
    <property type="protein sequence ID" value="GJS97272.1"/>
    <property type="molecule type" value="Genomic_DNA"/>
</dbReference>
<comment type="caution">
    <text evidence="10">The sequence shown here is derived from an EMBL/GenBank/DDBJ whole genome shotgun (WGS) entry which is preliminary data.</text>
</comment>
<evidence type="ECO:0000313" key="11">
    <source>
        <dbReference type="Proteomes" id="UP001151760"/>
    </source>
</evidence>
<dbReference type="InterPro" id="IPR050951">
    <property type="entry name" value="Retrovirus_Pol_polyprotein"/>
</dbReference>
<dbReference type="InterPro" id="IPR000477">
    <property type="entry name" value="RT_dom"/>
</dbReference>
<feature type="region of interest" description="Disordered" evidence="6">
    <location>
        <begin position="370"/>
        <end position="399"/>
    </location>
</feature>
<dbReference type="Gene3D" id="2.40.70.10">
    <property type="entry name" value="Acid Proteases"/>
    <property type="match status" value="1"/>
</dbReference>
<feature type="region of interest" description="Disordered" evidence="6">
    <location>
        <begin position="560"/>
        <end position="587"/>
    </location>
</feature>
<feature type="domain" description="Reverse transcriptase" evidence="7">
    <location>
        <begin position="1025"/>
        <end position="1181"/>
    </location>
</feature>
<keyword evidence="2" id="KW-0548">Nucleotidyltransferase</keyword>
<dbReference type="InterPro" id="IPR043128">
    <property type="entry name" value="Rev_trsase/Diguanyl_cyclase"/>
</dbReference>
<dbReference type="InterPro" id="IPR005162">
    <property type="entry name" value="Retrotrans_gag_dom"/>
</dbReference>
<evidence type="ECO:0000256" key="1">
    <source>
        <dbReference type="ARBA" id="ARBA00022679"/>
    </source>
</evidence>
<evidence type="ECO:0000259" key="7">
    <source>
        <dbReference type="Pfam" id="PF00078"/>
    </source>
</evidence>
<dbReference type="PANTHER" id="PTHR37984">
    <property type="entry name" value="PROTEIN CBG26694"/>
    <property type="match status" value="1"/>
</dbReference>
<keyword evidence="10" id="KW-0695">RNA-directed DNA polymerase</keyword>
<evidence type="ECO:0000256" key="6">
    <source>
        <dbReference type="SAM" id="MobiDB-lite"/>
    </source>
</evidence>
<sequence length="1582" mass="178725">MRTRSQSRNLHHQQQQAPPAFVEPFNLEEPIENPAPPLAPMDDTRTMAQLLQAPTEGYEDAIVIPEINANFELKHGLINLVQNKQFFGHDKEDPHAHIRYFNKITSTMRFPDVPSTSIKLMLFPFSLEGSARIWLEKEPPRSILTWDDLVSKFINQFFPPSKMTNLRNEIMRFQQRFDELFYEAWDQFNDLLRACPHHGFSELHQLDTFYNALNANDQDSLNSAAGGNFLDKMPRECLRIIESKSKVRNSRNKAVVAKVSSNSSTPGISPDVAALTTEVSELKNMMKTMLVEKQRAQAPAPVKAVEQSCVTCGGAHSYRNCPATNGNIYQDNIQEYVSQAAAANFNQGNTNFRPPMVANQIRPPGFPPIQNNQNRFNQNQGNNFNQNRGTNSNQNRGNNFYQGQVYQPPTSQPPVYQAQPYQAPAPQVQGVSKTDFENYVKANDAVLRNMQNQGQGLQNQIANLTDMLSKFVTSNTASTSGTLPSNTVTNPKEDLKGITTRSGVAYKGPTIPITSSPKVMERETEVTKDTMPPTNNGSTEDVQPPVVPVVHHESISEPVNAPVSASMPNQKASIPFPSRRNDERRREKANDQIEKFYEIFRDLSFEISFTDALMLMPKFASTLKTLIGNKEKLSEMARTSLNENCSAVILNKLTKKLGDPGRFLIPCEFSGINTCNALADLGANINLMPYSVWKNLSLPKLTPTCMTLELADHSISEPIGISEDVYVTVGKFQFPTDFMVVDFEPDPRVPLILGRSFLKTSRALIDVYEEVLGFSNVISSGNPTPYYDPIVSTSSPTLTPFGDSDFLLFEEADSFLALEDDPTSPEVDPTYYDPDGDILLLEAILNSDPSPPPPNQGSYLPEFQKDLKICETNNEKSSVNEPPEVELKDLPPHLEYAFLEGNDKLPVIIAKDLKNEEKAALIEVLKSHKRAIAWKLSDIKGIDPEFCTHKILMEEDYEPTVQHQRRVNPKIHDVIKKEVEKLLDAGLIYPISDSPWVSPVHCVPKKGGMTVVKNDENDLIPTRLVTGWRVCIDYRKLNEATRKDHFPLPFMDQMLERLAGNQYYCFLDGFSGYFQIPIDPKDQEKTTFTCPYGTFAYRRMPFGLCNAPGTFQRCMMAIFHDMIEKTMEVFMDDFSVFGDSFSTCLSHLDKMLKRCEDTNLVLNWEKSHFMVKEGIVLGHKISKSGIEVDRAKVDVIAKLPHPTTVKGVRSFLGHAGFYRRFIQDFSKIARPMTHLLEKETPFFFSKECIESFNTLKRKLTEAPILIAPDWDLPFELMCDASDFAIGAVLGQRKNKHFQPIHYASKTMTEAQKAATSVVSRQDAANFYQSRTVILTMGFLKKTTTSVVSRQEPFVVTKRPSIYMTKLRDTRYLNLMDGKPNLTSFDGLVKNTLKKFLGSQSLLPHKEFDVIIRDKKGVKKLAADHLSRLENPHQDKLENKEIMEIFPLETLGSVALRVTSLGPIPSSKGNKYILVAVDYLSKWVEAKALPTNDARVAYKTPIGCTPYKLVYGKACHLPIELEHKAYWVLKHANFDLKTAGDQRKVQLNELSELRDQDMKIPLIYKENTKRIHDAMIKQPCFQR</sequence>
<evidence type="ECO:0000313" key="10">
    <source>
        <dbReference type="EMBL" id="GJS97272.1"/>
    </source>
</evidence>
<keyword evidence="11" id="KW-1185">Reference proteome</keyword>
<keyword evidence="5" id="KW-0511">Multifunctional enzyme</keyword>
<dbReference type="Gene3D" id="3.30.420.10">
    <property type="entry name" value="Ribonuclease H-like superfamily/Ribonuclease H"/>
    <property type="match status" value="1"/>
</dbReference>
<evidence type="ECO:0000256" key="2">
    <source>
        <dbReference type="ARBA" id="ARBA00022695"/>
    </source>
</evidence>
<feature type="domain" description="Retrotransposon gag" evidence="8">
    <location>
        <begin position="122"/>
        <end position="214"/>
    </location>
</feature>
<proteinExistence type="predicted"/>
<dbReference type="Gene3D" id="3.10.10.10">
    <property type="entry name" value="HIV Type 1 Reverse Transcriptase, subunit A, domain 1"/>
    <property type="match status" value="1"/>
</dbReference>
<feature type="domain" description="Reverse transcriptase/retrotransposon-derived protein RNase H-like" evidence="9">
    <location>
        <begin position="1245"/>
        <end position="1315"/>
    </location>
</feature>
<dbReference type="Pfam" id="PF03732">
    <property type="entry name" value="Retrotrans_gag"/>
    <property type="match status" value="1"/>
</dbReference>
<keyword evidence="4" id="KW-0378">Hydrolase</keyword>
<organism evidence="10 11">
    <name type="scientific">Tanacetum coccineum</name>
    <dbReference type="NCBI Taxonomy" id="301880"/>
    <lineage>
        <taxon>Eukaryota</taxon>
        <taxon>Viridiplantae</taxon>
        <taxon>Streptophyta</taxon>
        <taxon>Embryophyta</taxon>
        <taxon>Tracheophyta</taxon>
        <taxon>Spermatophyta</taxon>
        <taxon>Magnoliopsida</taxon>
        <taxon>eudicotyledons</taxon>
        <taxon>Gunneridae</taxon>
        <taxon>Pentapetalae</taxon>
        <taxon>asterids</taxon>
        <taxon>campanulids</taxon>
        <taxon>Asterales</taxon>
        <taxon>Asteraceae</taxon>
        <taxon>Asteroideae</taxon>
        <taxon>Anthemideae</taxon>
        <taxon>Anthemidinae</taxon>
        <taxon>Tanacetum</taxon>
    </lineage>
</organism>